<organism evidence="2 3">
    <name type="scientific">Gymnopus androsaceus JB14</name>
    <dbReference type="NCBI Taxonomy" id="1447944"/>
    <lineage>
        <taxon>Eukaryota</taxon>
        <taxon>Fungi</taxon>
        <taxon>Dikarya</taxon>
        <taxon>Basidiomycota</taxon>
        <taxon>Agaricomycotina</taxon>
        <taxon>Agaricomycetes</taxon>
        <taxon>Agaricomycetidae</taxon>
        <taxon>Agaricales</taxon>
        <taxon>Marasmiineae</taxon>
        <taxon>Omphalotaceae</taxon>
        <taxon>Gymnopus</taxon>
    </lineage>
</organism>
<name>A0A6A4IFJ4_9AGAR</name>
<dbReference type="EMBL" id="ML769393">
    <property type="protein sequence ID" value="KAE9407877.1"/>
    <property type="molecule type" value="Genomic_DNA"/>
</dbReference>
<proteinExistence type="predicted"/>
<evidence type="ECO:0000313" key="2">
    <source>
        <dbReference type="EMBL" id="KAE9407877.1"/>
    </source>
</evidence>
<evidence type="ECO:0000313" key="3">
    <source>
        <dbReference type="Proteomes" id="UP000799118"/>
    </source>
</evidence>
<protein>
    <submittedName>
        <fullName evidence="2">Uncharacterized protein</fullName>
    </submittedName>
</protein>
<feature type="region of interest" description="Disordered" evidence="1">
    <location>
        <begin position="17"/>
        <end position="37"/>
    </location>
</feature>
<dbReference type="OrthoDB" id="3231188at2759"/>
<dbReference type="Proteomes" id="UP000799118">
    <property type="component" value="Unassembled WGS sequence"/>
</dbReference>
<keyword evidence="3" id="KW-1185">Reference proteome</keyword>
<evidence type="ECO:0000256" key="1">
    <source>
        <dbReference type="SAM" id="MobiDB-lite"/>
    </source>
</evidence>
<sequence length="230" mass="26105">MLNEKLIAHNSKLRMRNSDLESQLKQKGARKGKSNQHDPLLNHELIVKLAKQYTVMVYPWASEDLFMTTPPDDSPEPESKDRFKSLQAFNAGLVKELHSYLKDPDLCQKAAKYAPFKKSFIYQAKQGRTAAIHTVRECLPIIFESVDAPPKVWFTDGGALRRDCPALKSLLQFPNGSPTKDPLSPIFYPNCVKNPLLLFMNDFQPKVCLPSSTKFLFLKFLPDHSSPSLQ</sequence>
<gene>
    <name evidence="2" type="ORF">BT96DRAFT_808828</name>
</gene>
<dbReference type="AlphaFoldDB" id="A0A6A4IFJ4"/>
<reference evidence="2" key="1">
    <citation type="journal article" date="2019" name="Environ. Microbiol.">
        <title>Fungal ecological strategies reflected in gene transcription - a case study of two litter decomposers.</title>
        <authorList>
            <person name="Barbi F."/>
            <person name="Kohler A."/>
            <person name="Barry K."/>
            <person name="Baskaran P."/>
            <person name="Daum C."/>
            <person name="Fauchery L."/>
            <person name="Ihrmark K."/>
            <person name="Kuo A."/>
            <person name="LaButti K."/>
            <person name="Lipzen A."/>
            <person name="Morin E."/>
            <person name="Grigoriev I.V."/>
            <person name="Henrissat B."/>
            <person name="Lindahl B."/>
            <person name="Martin F."/>
        </authorList>
    </citation>
    <scope>NUCLEOTIDE SEQUENCE</scope>
    <source>
        <strain evidence="2">JB14</strain>
    </source>
</reference>
<accession>A0A6A4IFJ4</accession>